<evidence type="ECO:0000313" key="2">
    <source>
        <dbReference type="EMBL" id="SFN81617.1"/>
    </source>
</evidence>
<organism evidence="2 3">
    <name type="scientific">Mycetocola miduiensis</name>
    <dbReference type="NCBI Taxonomy" id="995034"/>
    <lineage>
        <taxon>Bacteria</taxon>
        <taxon>Bacillati</taxon>
        <taxon>Actinomycetota</taxon>
        <taxon>Actinomycetes</taxon>
        <taxon>Micrococcales</taxon>
        <taxon>Microbacteriaceae</taxon>
        <taxon>Mycetocola</taxon>
    </lineage>
</organism>
<feature type="domain" description="SIS" evidence="1">
    <location>
        <begin position="36"/>
        <end position="171"/>
    </location>
</feature>
<sequence length="339" mass="36401">MTNGTYVGPSTVAPAPENISATQTHALSLWDSIDGFVSGLKQAPKRVFWVGAGGSFVGLQAAQFVMDRDSLTPSVAINSDEFFYRAPASVGADSLVIVLSGTGNTPETVRAAEWASSRGASVAAVTLKEDGNLARAVETAFVTQSGEGNQIVLQLIALAILSREGADVAGRLDALRTLPDAIDAAVSGFEAQAARIAEDMKDVPVTYLIASGPLVGPGNTFTSCFLQEMQWMHAATINADEFFQGPFEVFDAETKSIVFLGEDETRPMAERAQAFLDQYSGVTHYVDSRDLDLPGVPADQRAFVAPVVFYTLMFRLAAHYAAVRGYALEGRRYMWQFAY</sequence>
<dbReference type="PANTHER" id="PTHR10937">
    <property type="entry name" value="GLUCOSAMINE--FRUCTOSE-6-PHOSPHATE AMINOTRANSFERASE, ISOMERIZING"/>
    <property type="match status" value="1"/>
</dbReference>
<name>A0A1I5C3W2_9MICO</name>
<dbReference type="Gene3D" id="3.40.50.12570">
    <property type="match status" value="1"/>
</dbReference>
<accession>A0A1I5C3W2</accession>
<dbReference type="GO" id="GO:0004360">
    <property type="term" value="F:glutamine-fructose-6-phosphate transaminase (isomerizing) activity"/>
    <property type="evidence" value="ECO:0007669"/>
    <property type="project" value="TreeGrafter"/>
</dbReference>
<dbReference type="GO" id="GO:0097367">
    <property type="term" value="F:carbohydrate derivative binding"/>
    <property type="evidence" value="ECO:0007669"/>
    <property type="project" value="InterPro"/>
</dbReference>
<dbReference type="RefSeq" id="WP_090711350.1">
    <property type="nucleotide sequence ID" value="NZ_FOVM01000006.1"/>
</dbReference>
<evidence type="ECO:0000259" key="1">
    <source>
        <dbReference type="PROSITE" id="PS51464"/>
    </source>
</evidence>
<dbReference type="Pfam" id="PF01380">
    <property type="entry name" value="SIS"/>
    <property type="match status" value="1"/>
</dbReference>
<dbReference type="InterPro" id="IPR001347">
    <property type="entry name" value="SIS_dom"/>
</dbReference>
<dbReference type="GO" id="GO:0006487">
    <property type="term" value="P:protein N-linked glycosylation"/>
    <property type="evidence" value="ECO:0007669"/>
    <property type="project" value="TreeGrafter"/>
</dbReference>
<dbReference type="AlphaFoldDB" id="A0A1I5C3W2"/>
<dbReference type="Gene3D" id="1.10.10.2240">
    <property type="match status" value="1"/>
</dbReference>
<dbReference type="STRING" id="995034.SAMN05216219_2190"/>
<dbReference type="GO" id="GO:0006002">
    <property type="term" value="P:fructose 6-phosphate metabolic process"/>
    <property type="evidence" value="ECO:0007669"/>
    <property type="project" value="TreeGrafter"/>
</dbReference>
<dbReference type="Gene3D" id="3.40.50.10490">
    <property type="entry name" value="Glucose-6-phosphate isomerase like protein, domain 1"/>
    <property type="match status" value="1"/>
</dbReference>
<dbReference type="InterPro" id="IPR046348">
    <property type="entry name" value="SIS_dom_sf"/>
</dbReference>
<dbReference type="GO" id="GO:0006047">
    <property type="term" value="P:UDP-N-acetylglucosamine metabolic process"/>
    <property type="evidence" value="ECO:0007669"/>
    <property type="project" value="TreeGrafter"/>
</dbReference>
<dbReference type="PROSITE" id="PS51464">
    <property type="entry name" value="SIS"/>
    <property type="match status" value="1"/>
</dbReference>
<gene>
    <name evidence="2" type="ORF">SAMN05216219_2190</name>
</gene>
<dbReference type="PANTHER" id="PTHR10937:SF14">
    <property type="entry name" value="FRUCTOSELYSINE 6-PHOSPHATE DEGLYCASE"/>
    <property type="match status" value="1"/>
</dbReference>
<dbReference type="EMBL" id="FOVM01000006">
    <property type="protein sequence ID" value="SFN81617.1"/>
    <property type="molecule type" value="Genomic_DNA"/>
</dbReference>
<protein>
    <submittedName>
        <fullName evidence="2">Fructoselysine 6-phosphate deglycase/fructoselysine-6-phosphate deglycase</fullName>
    </submittedName>
</protein>
<keyword evidence="3" id="KW-1185">Reference proteome</keyword>
<dbReference type="Proteomes" id="UP000198867">
    <property type="component" value="Unassembled WGS sequence"/>
</dbReference>
<dbReference type="SUPFAM" id="SSF53697">
    <property type="entry name" value="SIS domain"/>
    <property type="match status" value="1"/>
</dbReference>
<dbReference type="OrthoDB" id="9782098at2"/>
<evidence type="ECO:0000313" key="3">
    <source>
        <dbReference type="Proteomes" id="UP000198867"/>
    </source>
</evidence>
<reference evidence="3" key="1">
    <citation type="submission" date="2016-10" db="EMBL/GenBank/DDBJ databases">
        <authorList>
            <person name="Varghese N."/>
            <person name="Submissions S."/>
        </authorList>
    </citation>
    <scope>NUCLEOTIDE SEQUENCE [LARGE SCALE GENOMIC DNA]</scope>
    <source>
        <strain evidence="3">CGMCC 1.11101</strain>
    </source>
</reference>
<proteinExistence type="predicted"/>